<evidence type="ECO:0000313" key="3">
    <source>
        <dbReference type="Proteomes" id="UP000299102"/>
    </source>
</evidence>
<dbReference type="EMBL" id="BGZK01000237">
    <property type="protein sequence ID" value="GBP30811.1"/>
    <property type="molecule type" value="Genomic_DNA"/>
</dbReference>
<evidence type="ECO:0008006" key="4">
    <source>
        <dbReference type="Google" id="ProtNLM"/>
    </source>
</evidence>
<feature type="chain" id="PRO_5020024634" description="Secreted protein" evidence="1">
    <location>
        <begin position="34"/>
        <end position="121"/>
    </location>
</feature>
<dbReference type="Proteomes" id="UP000299102">
    <property type="component" value="Unassembled WGS sequence"/>
</dbReference>
<gene>
    <name evidence="2" type="ORF">EVAR_82553_1</name>
</gene>
<organism evidence="2 3">
    <name type="scientific">Eumeta variegata</name>
    <name type="common">Bagworm moth</name>
    <name type="synonym">Eumeta japonica</name>
    <dbReference type="NCBI Taxonomy" id="151549"/>
    <lineage>
        <taxon>Eukaryota</taxon>
        <taxon>Metazoa</taxon>
        <taxon>Ecdysozoa</taxon>
        <taxon>Arthropoda</taxon>
        <taxon>Hexapoda</taxon>
        <taxon>Insecta</taxon>
        <taxon>Pterygota</taxon>
        <taxon>Neoptera</taxon>
        <taxon>Endopterygota</taxon>
        <taxon>Lepidoptera</taxon>
        <taxon>Glossata</taxon>
        <taxon>Ditrysia</taxon>
        <taxon>Tineoidea</taxon>
        <taxon>Psychidae</taxon>
        <taxon>Oiketicinae</taxon>
        <taxon>Eumeta</taxon>
    </lineage>
</organism>
<keyword evidence="1" id="KW-0732">Signal</keyword>
<reference evidence="2 3" key="1">
    <citation type="journal article" date="2019" name="Commun. Biol.">
        <title>The bagworm genome reveals a unique fibroin gene that provides high tensile strength.</title>
        <authorList>
            <person name="Kono N."/>
            <person name="Nakamura H."/>
            <person name="Ohtoshi R."/>
            <person name="Tomita M."/>
            <person name="Numata K."/>
            <person name="Arakawa K."/>
        </authorList>
    </citation>
    <scope>NUCLEOTIDE SEQUENCE [LARGE SCALE GENOMIC DNA]</scope>
</reference>
<accession>A0A4C1UWF1</accession>
<name>A0A4C1UWF1_EUMVA</name>
<evidence type="ECO:0000256" key="1">
    <source>
        <dbReference type="SAM" id="SignalP"/>
    </source>
</evidence>
<dbReference type="AlphaFoldDB" id="A0A4C1UWF1"/>
<protein>
    <recommendedName>
        <fullName evidence="4">Secreted protein</fullName>
    </recommendedName>
</protein>
<feature type="signal peptide" evidence="1">
    <location>
        <begin position="1"/>
        <end position="33"/>
    </location>
</feature>
<proteinExistence type="predicted"/>
<evidence type="ECO:0000313" key="2">
    <source>
        <dbReference type="EMBL" id="GBP30811.1"/>
    </source>
</evidence>
<comment type="caution">
    <text evidence="2">The sequence shown here is derived from an EMBL/GenBank/DDBJ whole genome shotgun (WGS) entry which is preliminary data.</text>
</comment>
<sequence length="121" mass="13506">MHRGLLVVVDDRLSLLLPLLVLWSGRRAGAVDALRPGLTPHLRSWFPTQPHAARANTFRRGAESGPALPVSTTKYRRMNEHNRLDLLQVAGSQRHSSIIVVGSFRALCRRRRRGGGREGLL</sequence>
<keyword evidence="3" id="KW-1185">Reference proteome</keyword>